<dbReference type="Proteomes" id="UP000824596">
    <property type="component" value="Unassembled WGS sequence"/>
</dbReference>
<dbReference type="Pfam" id="PF11374">
    <property type="entry name" value="DUF3176"/>
    <property type="match status" value="1"/>
</dbReference>
<evidence type="ECO:0000256" key="1">
    <source>
        <dbReference type="SAM" id="MobiDB-lite"/>
    </source>
</evidence>
<accession>A0A9P8MSA5</accession>
<evidence type="ECO:0000256" key="2">
    <source>
        <dbReference type="SAM" id="Phobius"/>
    </source>
</evidence>
<keyword evidence="2" id="KW-0812">Transmembrane</keyword>
<sequence>MTKARSRDRYKIVQVRNRHRRRLNLLRIWSWEIALLVAALGLVAAIVVLLANFNGQELPRWPYSININTLASLLTLCLRAALVIVAAEIVGQSKWIWFHGNTQRLSDFQTFDEAAAAAVTTILSLAISPFTQQAIKTVSCARLTSKASARVPVAINVPGVDNFYAIEDSPDMYDLGPRVQRAMVSGLTNPSGNDSAIQAQCLTGNCTFPEAFEVPHSTIGLCSQCMETTSLLSFSWRIEDFAMVKNYNTTNASLGDLTLSLKFSDTWLTTGSTNLSYAESRMSPEFKEVAQQAFSNISILTVSGTTSEFCRVNQLPQCVVAASCTLYPCMKDVRVNVVNGRLEDRVVKTVPARAAPEVGIKRSSWSIYRPDYHVVKSPCVVDGQLRDFAKARVEGEVMSVPSDCRYTMGGDYHHALGLFMRRNLFHGGCKNGLRNDLKEHLDCKHTWWFHQFYNNGRASFESLSTSFQNMATATTNFFREDGWGPIHNFTAYHEGNDSTKFKTFLSGEMWETTVCMRLEWPWLLLPVILCLTTVVLLVAMLLVNAADPDQPVWKSSMLPLLFLGLDTQQAEETFGAVYAEDLDSLDKQAKGLAVTLDLGSSGSRPGITLADQSMTENEDIAYSEEFIHQLAVAIPPVLSRSSSRDDTDRTASHTPGA</sequence>
<dbReference type="PANTHER" id="PTHR35394:SF5">
    <property type="entry name" value="DUF3176 DOMAIN-CONTAINING PROTEIN"/>
    <property type="match status" value="1"/>
</dbReference>
<reference evidence="3" key="1">
    <citation type="submission" date="2021-09" db="EMBL/GenBank/DDBJ databases">
        <title>A high-quality genome of the endoparasitic fungus Hirsutella rhossiliensis with a comparison of Hirsutella genomes reveals transposable elements contributing to genome size variation.</title>
        <authorList>
            <person name="Lin R."/>
            <person name="Jiao Y."/>
            <person name="Sun X."/>
            <person name="Ling J."/>
            <person name="Xie B."/>
            <person name="Cheng X."/>
        </authorList>
    </citation>
    <scope>NUCLEOTIDE SEQUENCE</scope>
    <source>
        <strain evidence="3">HR02</strain>
    </source>
</reference>
<comment type="caution">
    <text evidence="3">The sequence shown here is derived from an EMBL/GenBank/DDBJ whole genome shotgun (WGS) entry which is preliminary data.</text>
</comment>
<feature type="transmembrane region" description="Helical" evidence="2">
    <location>
        <begin position="520"/>
        <end position="543"/>
    </location>
</feature>
<keyword evidence="2" id="KW-1133">Transmembrane helix</keyword>
<feature type="region of interest" description="Disordered" evidence="1">
    <location>
        <begin position="638"/>
        <end position="657"/>
    </location>
</feature>
<keyword evidence="2" id="KW-0472">Membrane</keyword>
<proteinExistence type="predicted"/>
<organism evidence="3 4">
    <name type="scientific">Hirsutella rhossiliensis</name>
    <dbReference type="NCBI Taxonomy" id="111463"/>
    <lineage>
        <taxon>Eukaryota</taxon>
        <taxon>Fungi</taxon>
        <taxon>Dikarya</taxon>
        <taxon>Ascomycota</taxon>
        <taxon>Pezizomycotina</taxon>
        <taxon>Sordariomycetes</taxon>
        <taxon>Hypocreomycetidae</taxon>
        <taxon>Hypocreales</taxon>
        <taxon>Ophiocordycipitaceae</taxon>
        <taxon>Hirsutella</taxon>
    </lineage>
</organism>
<dbReference type="GeneID" id="68357518"/>
<protein>
    <submittedName>
        <fullName evidence="3">Uncharacterized protein</fullName>
    </submittedName>
</protein>
<dbReference type="AlphaFoldDB" id="A0A9P8MSA5"/>
<dbReference type="PANTHER" id="PTHR35394">
    <property type="entry name" value="DUF3176 DOMAIN-CONTAINING PROTEIN"/>
    <property type="match status" value="1"/>
</dbReference>
<evidence type="ECO:0000313" key="4">
    <source>
        <dbReference type="Proteomes" id="UP000824596"/>
    </source>
</evidence>
<dbReference type="OrthoDB" id="5242705at2759"/>
<gene>
    <name evidence="3" type="ORF">HRG_08389</name>
</gene>
<name>A0A9P8MSA5_9HYPO</name>
<evidence type="ECO:0000313" key="3">
    <source>
        <dbReference type="EMBL" id="KAH0960234.1"/>
    </source>
</evidence>
<dbReference type="InterPro" id="IPR021514">
    <property type="entry name" value="DUF3176"/>
</dbReference>
<dbReference type="RefSeq" id="XP_044717747.1">
    <property type="nucleotide sequence ID" value="XM_044866860.1"/>
</dbReference>
<feature type="compositionally biased region" description="Basic and acidic residues" evidence="1">
    <location>
        <begin position="642"/>
        <end position="651"/>
    </location>
</feature>
<dbReference type="EMBL" id="JAIZPD010000010">
    <property type="protein sequence ID" value="KAH0960234.1"/>
    <property type="molecule type" value="Genomic_DNA"/>
</dbReference>
<feature type="transmembrane region" description="Helical" evidence="2">
    <location>
        <begin position="28"/>
        <end position="50"/>
    </location>
</feature>
<keyword evidence="4" id="KW-1185">Reference proteome</keyword>